<dbReference type="Proteomes" id="UP000813427">
    <property type="component" value="Unassembled WGS sequence"/>
</dbReference>
<evidence type="ECO:0000313" key="1">
    <source>
        <dbReference type="EMBL" id="KAH7231052.1"/>
    </source>
</evidence>
<dbReference type="EMBL" id="JAGPXF010000009">
    <property type="protein sequence ID" value="KAH7231052.1"/>
    <property type="molecule type" value="Genomic_DNA"/>
</dbReference>
<organism evidence="1 2">
    <name type="scientific">Fusarium tricinctum</name>
    <dbReference type="NCBI Taxonomy" id="61284"/>
    <lineage>
        <taxon>Eukaryota</taxon>
        <taxon>Fungi</taxon>
        <taxon>Dikarya</taxon>
        <taxon>Ascomycota</taxon>
        <taxon>Pezizomycotina</taxon>
        <taxon>Sordariomycetes</taxon>
        <taxon>Hypocreomycetidae</taxon>
        <taxon>Hypocreales</taxon>
        <taxon>Nectriaceae</taxon>
        <taxon>Fusarium</taxon>
        <taxon>Fusarium tricinctum species complex</taxon>
    </lineage>
</organism>
<accession>A0A8K0RK54</accession>
<feature type="non-terminal residue" evidence="1">
    <location>
        <position position="1"/>
    </location>
</feature>
<comment type="caution">
    <text evidence="1">The sequence shown here is derived from an EMBL/GenBank/DDBJ whole genome shotgun (WGS) entry which is preliminary data.</text>
</comment>
<dbReference type="AlphaFoldDB" id="A0A8K0RK54"/>
<reference evidence="1" key="1">
    <citation type="journal article" date="2021" name="Nat. Commun.">
        <title>Genetic determinants of endophytism in the Arabidopsis root mycobiome.</title>
        <authorList>
            <person name="Mesny F."/>
            <person name="Miyauchi S."/>
            <person name="Thiergart T."/>
            <person name="Pickel B."/>
            <person name="Atanasova L."/>
            <person name="Karlsson M."/>
            <person name="Huettel B."/>
            <person name="Barry K.W."/>
            <person name="Haridas S."/>
            <person name="Chen C."/>
            <person name="Bauer D."/>
            <person name="Andreopoulos W."/>
            <person name="Pangilinan J."/>
            <person name="LaButti K."/>
            <person name="Riley R."/>
            <person name="Lipzen A."/>
            <person name="Clum A."/>
            <person name="Drula E."/>
            <person name="Henrissat B."/>
            <person name="Kohler A."/>
            <person name="Grigoriev I.V."/>
            <person name="Martin F.M."/>
            <person name="Hacquard S."/>
        </authorList>
    </citation>
    <scope>NUCLEOTIDE SEQUENCE</scope>
    <source>
        <strain evidence="1">MPI-SDFR-AT-0068</strain>
    </source>
</reference>
<gene>
    <name evidence="1" type="ORF">BKA59DRAFT_368009</name>
</gene>
<sequence length="60" mass="7215">EEWRGFSVLGKLYNLCIYMRSSTSIYNDFKAEIGRTLPRDNDIRWNSWFRLIDVAIEKRA</sequence>
<proteinExistence type="predicted"/>
<name>A0A8K0RK54_9HYPO</name>
<keyword evidence="2" id="KW-1185">Reference proteome</keyword>
<dbReference type="OrthoDB" id="4965935at2759"/>
<protein>
    <submittedName>
        <fullName evidence="1">Uncharacterized protein</fullName>
    </submittedName>
</protein>
<evidence type="ECO:0000313" key="2">
    <source>
        <dbReference type="Proteomes" id="UP000813427"/>
    </source>
</evidence>
<feature type="non-terminal residue" evidence="1">
    <location>
        <position position="60"/>
    </location>
</feature>